<dbReference type="RefSeq" id="WP_194508737.1">
    <property type="nucleotide sequence ID" value="NZ_JADILU010000005.1"/>
</dbReference>
<dbReference type="EMBL" id="JBHUOS010000002">
    <property type="protein sequence ID" value="MFD2915261.1"/>
    <property type="molecule type" value="Genomic_DNA"/>
</dbReference>
<keyword evidence="1" id="KW-0472">Membrane</keyword>
<evidence type="ECO:0000313" key="2">
    <source>
        <dbReference type="EMBL" id="MFD2915261.1"/>
    </source>
</evidence>
<protein>
    <recommendedName>
        <fullName evidence="4">Zinc ribbon domain-containing protein</fullName>
    </recommendedName>
</protein>
<dbReference type="Proteomes" id="UP001597548">
    <property type="component" value="Unassembled WGS sequence"/>
</dbReference>
<feature type="transmembrane region" description="Helical" evidence="1">
    <location>
        <begin position="60"/>
        <end position="78"/>
    </location>
</feature>
<reference evidence="3" key="1">
    <citation type="journal article" date="2019" name="Int. J. Syst. Evol. Microbiol.">
        <title>The Global Catalogue of Microorganisms (GCM) 10K type strain sequencing project: providing services to taxonomists for standard genome sequencing and annotation.</title>
        <authorList>
            <consortium name="The Broad Institute Genomics Platform"/>
            <consortium name="The Broad Institute Genome Sequencing Center for Infectious Disease"/>
            <person name="Wu L."/>
            <person name="Ma J."/>
        </authorList>
    </citation>
    <scope>NUCLEOTIDE SEQUENCE [LARGE SCALE GENOMIC DNA]</scope>
    <source>
        <strain evidence="3">KCTC 32514</strain>
    </source>
</reference>
<evidence type="ECO:0000313" key="3">
    <source>
        <dbReference type="Proteomes" id="UP001597548"/>
    </source>
</evidence>
<keyword evidence="3" id="KW-1185">Reference proteome</keyword>
<name>A0ABW5ZTP6_9FLAO</name>
<gene>
    <name evidence="2" type="ORF">ACFS29_06390</name>
</gene>
<keyword evidence="1" id="KW-0812">Transmembrane</keyword>
<comment type="caution">
    <text evidence="2">The sequence shown here is derived from an EMBL/GenBank/DDBJ whole genome shotgun (WGS) entry which is preliminary data.</text>
</comment>
<evidence type="ECO:0008006" key="4">
    <source>
        <dbReference type="Google" id="ProtNLM"/>
    </source>
</evidence>
<evidence type="ECO:0000256" key="1">
    <source>
        <dbReference type="SAM" id="Phobius"/>
    </source>
</evidence>
<organism evidence="2 3">
    <name type="scientific">Psychroserpens luteus</name>
    <dbReference type="NCBI Taxonomy" id="1434066"/>
    <lineage>
        <taxon>Bacteria</taxon>
        <taxon>Pseudomonadati</taxon>
        <taxon>Bacteroidota</taxon>
        <taxon>Flavobacteriia</taxon>
        <taxon>Flavobacteriales</taxon>
        <taxon>Flavobacteriaceae</taxon>
        <taxon>Psychroserpens</taxon>
    </lineage>
</organism>
<feature type="transmembrane region" description="Helical" evidence="1">
    <location>
        <begin position="132"/>
        <end position="152"/>
    </location>
</feature>
<keyword evidence="1" id="KW-1133">Transmembrane helix</keyword>
<feature type="transmembrane region" description="Helical" evidence="1">
    <location>
        <begin position="84"/>
        <end position="102"/>
    </location>
</feature>
<proteinExistence type="predicted"/>
<accession>A0ABW5ZTP6</accession>
<sequence length="170" mass="19433">MQDSNCPNCKELISKIEFDCSNCGFPTSGTEKEKSIFIGKQIANKSKIGNAKESQNKVRLILYIIGGFQIFNGFLAIYRDFEMADYMFYIILGLLFVVFGFLSPRKPLVFISLALILLLAYYTFLYTIDPQLLFQGIIWKFVAIAFLGYGLVNSFEEHKLKKGNKFLNTK</sequence>
<feature type="transmembrane region" description="Helical" evidence="1">
    <location>
        <begin position="109"/>
        <end position="126"/>
    </location>
</feature>